<name>A0A0E0LTD8_ORYPU</name>
<protein>
    <submittedName>
        <fullName evidence="2">Uncharacterized protein</fullName>
    </submittedName>
</protein>
<sequence length="66" mass="7367">MYKAKDQQRAIHGTGDGGGNELEKKVRKMGHCKHNASYTQKSKAITKKEKQHDHYSTGGAKVRLSL</sequence>
<proteinExistence type="predicted"/>
<evidence type="ECO:0000313" key="2">
    <source>
        <dbReference type="EnsemblPlants" id="OPUNC08G08680.1"/>
    </source>
</evidence>
<dbReference type="Proteomes" id="UP000026962">
    <property type="component" value="Chromosome 8"/>
</dbReference>
<reference evidence="2" key="1">
    <citation type="submission" date="2015-04" db="UniProtKB">
        <authorList>
            <consortium name="EnsemblPlants"/>
        </authorList>
    </citation>
    <scope>IDENTIFICATION</scope>
</reference>
<evidence type="ECO:0000313" key="3">
    <source>
        <dbReference type="Proteomes" id="UP000026962"/>
    </source>
</evidence>
<keyword evidence="3" id="KW-1185">Reference proteome</keyword>
<feature type="compositionally biased region" description="Basic residues" evidence="1">
    <location>
        <begin position="25"/>
        <end position="34"/>
    </location>
</feature>
<organism evidence="2">
    <name type="scientific">Oryza punctata</name>
    <name type="common">Red rice</name>
    <dbReference type="NCBI Taxonomy" id="4537"/>
    <lineage>
        <taxon>Eukaryota</taxon>
        <taxon>Viridiplantae</taxon>
        <taxon>Streptophyta</taxon>
        <taxon>Embryophyta</taxon>
        <taxon>Tracheophyta</taxon>
        <taxon>Spermatophyta</taxon>
        <taxon>Magnoliopsida</taxon>
        <taxon>Liliopsida</taxon>
        <taxon>Poales</taxon>
        <taxon>Poaceae</taxon>
        <taxon>BOP clade</taxon>
        <taxon>Oryzoideae</taxon>
        <taxon>Oryzeae</taxon>
        <taxon>Oryzinae</taxon>
        <taxon>Oryza</taxon>
    </lineage>
</organism>
<dbReference type="EnsemblPlants" id="OPUNC08G08680.1">
    <property type="protein sequence ID" value="OPUNC08G08680.1"/>
    <property type="gene ID" value="OPUNC08G08680"/>
</dbReference>
<feature type="region of interest" description="Disordered" evidence="1">
    <location>
        <begin position="1"/>
        <end position="66"/>
    </location>
</feature>
<feature type="compositionally biased region" description="Basic and acidic residues" evidence="1">
    <location>
        <begin position="46"/>
        <end position="55"/>
    </location>
</feature>
<dbReference type="HOGENOM" id="CLU_2835647_0_0_1"/>
<dbReference type="Gramene" id="OPUNC08G08680.1">
    <property type="protein sequence ID" value="OPUNC08G08680.1"/>
    <property type="gene ID" value="OPUNC08G08680"/>
</dbReference>
<reference evidence="2" key="2">
    <citation type="submission" date="2018-05" db="EMBL/GenBank/DDBJ databases">
        <title>OpunRS2 (Oryza punctata Reference Sequence Version 2).</title>
        <authorList>
            <person name="Zhang J."/>
            <person name="Kudrna D."/>
            <person name="Lee S."/>
            <person name="Talag J."/>
            <person name="Welchert J."/>
            <person name="Wing R.A."/>
        </authorList>
    </citation>
    <scope>NUCLEOTIDE SEQUENCE [LARGE SCALE GENOMIC DNA]</scope>
</reference>
<evidence type="ECO:0000256" key="1">
    <source>
        <dbReference type="SAM" id="MobiDB-lite"/>
    </source>
</evidence>
<accession>A0A0E0LTD8</accession>
<dbReference type="AlphaFoldDB" id="A0A0E0LTD8"/>